<gene>
    <name evidence="4" type="ORF">CVS30_04100</name>
</gene>
<feature type="compositionally biased region" description="Pro residues" evidence="1">
    <location>
        <begin position="1"/>
        <end position="11"/>
    </location>
</feature>
<dbReference type="InterPro" id="IPR057169">
    <property type="entry name" value="DUF7847"/>
</dbReference>
<feature type="transmembrane region" description="Helical" evidence="2">
    <location>
        <begin position="241"/>
        <end position="262"/>
    </location>
</feature>
<accession>A0A2V5ITJ9</accession>
<feature type="region of interest" description="Disordered" evidence="1">
    <location>
        <begin position="396"/>
        <end position="415"/>
    </location>
</feature>
<dbReference type="Proteomes" id="UP000247980">
    <property type="component" value="Unassembled WGS sequence"/>
</dbReference>
<evidence type="ECO:0000313" key="4">
    <source>
        <dbReference type="EMBL" id="PYI39849.1"/>
    </source>
</evidence>
<keyword evidence="2" id="KW-0472">Membrane</keyword>
<feature type="transmembrane region" description="Helical" evidence="2">
    <location>
        <begin position="299"/>
        <end position="332"/>
    </location>
</feature>
<proteinExistence type="predicted"/>
<feature type="compositionally biased region" description="Low complexity" evidence="1">
    <location>
        <begin position="27"/>
        <end position="61"/>
    </location>
</feature>
<feature type="transmembrane region" description="Helical" evidence="2">
    <location>
        <begin position="344"/>
        <end position="376"/>
    </location>
</feature>
<dbReference type="EMBL" id="QJVC01000002">
    <property type="protein sequence ID" value="PYI39849.1"/>
    <property type="molecule type" value="Genomic_DNA"/>
</dbReference>
<dbReference type="RefSeq" id="WP_110484022.1">
    <property type="nucleotide sequence ID" value="NZ_QJVC01000002.1"/>
</dbReference>
<feature type="domain" description="DUF7847" evidence="3">
    <location>
        <begin position="81"/>
        <end position="368"/>
    </location>
</feature>
<protein>
    <recommendedName>
        <fullName evidence="3">DUF7847 domain-containing protein</fullName>
    </recommendedName>
</protein>
<feature type="transmembrane region" description="Helical" evidence="2">
    <location>
        <begin position="102"/>
        <end position="121"/>
    </location>
</feature>
<dbReference type="Pfam" id="PF25231">
    <property type="entry name" value="DUF7847"/>
    <property type="match status" value="1"/>
</dbReference>
<dbReference type="AlphaFoldDB" id="A0A2V5ITJ9"/>
<comment type="caution">
    <text evidence="4">The sequence shown here is derived from an EMBL/GenBank/DDBJ whole genome shotgun (WGS) entry which is preliminary data.</text>
</comment>
<dbReference type="OrthoDB" id="121140at2"/>
<evidence type="ECO:0000256" key="1">
    <source>
        <dbReference type="SAM" id="MobiDB-lite"/>
    </source>
</evidence>
<feature type="region of interest" description="Disordered" evidence="1">
    <location>
        <begin position="1"/>
        <end position="63"/>
    </location>
</feature>
<evidence type="ECO:0000313" key="5">
    <source>
        <dbReference type="Proteomes" id="UP000247980"/>
    </source>
</evidence>
<reference evidence="4 5" key="1">
    <citation type="submission" date="2018-05" db="EMBL/GenBank/DDBJ databases">
        <title>Genetic diversity of glacier-inhabiting Cryobacterium bacteria in China and description of Cryobacterium mengkeensis sp. nov. and Arthrobacter glacialis sp. nov.</title>
        <authorList>
            <person name="Liu Q."/>
            <person name="Xin Y.-H."/>
        </authorList>
    </citation>
    <scope>NUCLEOTIDE SEQUENCE [LARGE SCALE GENOMIC DNA]</scope>
    <source>
        <strain evidence="4 5">B7</strain>
    </source>
</reference>
<sequence>MTQGPQQPPLEPQGEDAQPQPAPPYAQPQAPQWGQYAQPGHPAFGQPAQQYPGQPYGQPGFNQYVAPPKPGVIPLRPLGLGEILDGAFQAARRNGKAMFGSALIFQFVTTAITLVVMYLAFGQAFGELMTMDPTVAAESETLDALGGSLVASSVSLLLTSLLAVAIQMILQGALVIPVIRAVLNRKTSFGQMWRLVRPRIGSLIALALLYAVAVAVVLAVYIAIVVAIAVGLDASSSGGSALATIGLALLIGLPFLVISVWIGTKILLAPAAIVVEQVGPFVAIKRSWLLTRSSWWRTFGISLLAAVIAGVISSVITTPVSMLASFLVPLMFGTEPNPEQTANAILIAQGIAGLIGALVGAVTLAFQTGVMALIYVDLRMRRDGFDIELLKETENGQDDGGIPGSPLKASGQYGA</sequence>
<name>A0A2V5ITJ9_9MICC</name>
<keyword evidence="2" id="KW-1133">Transmembrane helix</keyword>
<evidence type="ECO:0000259" key="3">
    <source>
        <dbReference type="Pfam" id="PF25231"/>
    </source>
</evidence>
<feature type="transmembrane region" description="Helical" evidence="2">
    <location>
        <begin position="203"/>
        <end position="229"/>
    </location>
</feature>
<organism evidence="4 5">
    <name type="scientific">Arthrobacter psychrolactophilus</name>
    <dbReference type="NCBI Taxonomy" id="92442"/>
    <lineage>
        <taxon>Bacteria</taxon>
        <taxon>Bacillati</taxon>
        <taxon>Actinomycetota</taxon>
        <taxon>Actinomycetes</taxon>
        <taxon>Micrococcales</taxon>
        <taxon>Micrococcaceae</taxon>
        <taxon>Arthrobacter</taxon>
    </lineage>
</organism>
<evidence type="ECO:0000256" key="2">
    <source>
        <dbReference type="SAM" id="Phobius"/>
    </source>
</evidence>
<keyword evidence="5" id="KW-1185">Reference proteome</keyword>
<keyword evidence="2" id="KW-0812">Transmembrane</keyword>
<feature type="transmembrane region" description="Helical" evidence="2">
    <location>
        <begin position="156"/>
        <end position="183"/>
    </location>
</feature>